<dbReference type="UniPathway" id="UPA00848">
    <property type="reaction ID" value="UER00151"/>
</dbReference>
<dbReference type="GO" id="GO:0046654">
    <property type="term" value="P:tetrahydrofolate biosynthetic process"/>
    <property type="evidence" value="ECO:0007669"/>
    <property type="project" value="InterPro"/>
</dbReference>
<dbReference type="PANTHER" id="PTHR11109:SF7">
    <property type="entry name" value="GTP CYCLOHYDROLASE 1"/>
    <property type="match status" value="1"/>
</dbReference>
<dbReference type="Pfam" id="PF01227">
    <property type="entry name" value="GTP_cyclohydroI"/>
    <property type="match status" value="1"/>
</dbReference>
<gene>
    <name evidence="8" type="primary">folE</name>
    <name evidence="8" type="ORF">AK812_SmicGene27198</name>
</gene>
<dbReference type="GO" id="GO:0006729">
    <property type="term" value="P:tetrahydrobiopterin biosynthetic process"/>
    <property type="evidence" value="ECO:0007669"/>
    <property type="project" value="TreeGrafter"/>
</dbReference>
<evidence type="ECO:0000256" key="4">
    <source>
        <dbReference type="ARBA" id="ARBA00017272"/>
    </source>
</evidence>
<comment type="similarity">
    <text evidence="2">Belongs to the GTP cyclohydrolase I family.</text>
</comment>
<dbReference type="OrthoDB" id="4966at2759"/>
<feature type="domain" description="GTP cyclohydrolase I" evidence="7">
    <location>
        <begin position="21"/>
        <end position="99"/>
    </location>
</feature>
<evidence type="ECO:0000259" key="7">
    <source>
        <dbReference type="Pfam" id="PF01227"/>
    </source>
</evidence>
<dbReference type="InterPro" id="IPR020602">
    <property type="entry name" value="GTP_CycHdrlase_I_dom"/>
</dbReference>
<dbReference type="PANTHER" id="PTHR11109">
    <property type="entry name" value="GTP CYCLOHYDROLASE I"/>
    <property type="match status" value="1"/>
</dbReference>
<dbReference type="InterPro" id="IPR001474">
    <property type="entry name" value="GTP_CycHdrlase_I"/>
</dbReference>
<dbReference type="GO" id="GO:0008270">
    <property type="term" value="F:zinc ion binding"/>
    <property type="evidence" value="ECO:0007669"/>
    <property type="project" value="TreeGrafter"/>
</dbReference>
<dbReference type="SUPFAM" id="SSF55620">
    <property type="entry name" value="Tetrahydrobiopterin biosynthesis enzymes-like"/>
    <property type="match status" value="1"/>
</dbReference>
<dbReference type="EMBL" id="LSRX01000678">
    <property type="protein sequence ID" value="OLP91129.1"/>
    <property type="molecule type" value="Genomic_DNA"/>
</dbReference>
<dbReference type="InterPro" id="IPR043133">
    <property type="entry name" value="GTP-CH-I_C/QueF"/>
</dbReference>
<accession>A0A1Q9D7J2</accession>
<comment type="pathway">
    <text evidence="1">Cofactor biosynthesis; 7,8-dihydroneopterin triphosphate biosynthesis; 7,8-dihydroneopterin triphosphate from GTP: step 1/1.</text>
</comment>
<evidence type="ECO:0000256" key="5">
    <source>
        <dbReference type="ARBA" id="ARBA00022801"/>
    </source>
</evidence>
<dbReference type="AlphaFoldDB" id="A0A1Q9D7J2"/>
<evidence type="ECO:0000256" key="2">
    <source>
        <dbReference type="ARBA" id="ARBA00008085"/>
    </source>
</evidence>
<keyword evidence="5 8" id="KW-0378">Hydrolase</keyword>
<dbReference type="GO" id="GO:0005737">
    <property type="term" value="C:cytoplasm"/>
    <property type="evidence" value="ECO:0007669"/>
    <property type="project" value="TreeGrafter"/>
</dbReference>
<evidence type="ECO:0000256" key="6">
    <source>
        <dbReference type="ARBA" id="ARBA00030854"/>
    </source>
</evidence>
<proteinExistence type="inferred from homology"/>
<dbReference type="Gene3D" id="3.30.1130.10">
    <property type="match status" value="1"/>
</dbReference>
<name>A0A1Q9D7J2_SYMMI</name>
<reference evidence="8 9" key="1">
    <citation type="submission" date="2016-02" db="EMBL/GenBank/DDBJ databases">
        <title>Genome analysis of coral dinoflagellate symbionts highlights evolutionary adaptations to a symbiotic lifestyle.</title>
        <authorList>
            <person name="Aranda M."/>
            <person name="Li Y."/>
            <person name="Liew Y.J."/>
            <person name="Baumgarten S."/>
            <person name="Simakov O."/>
            <person name="Wilson M."/>
            <person name="Piel J."/>
            <person name="Ashoor H."/>
            <person name="Bougouffa S."/>
            <person name="Bajic V.B."/>
            <person name="Ryu T."/>
            <person name="Ravasi T."/>
            <person name="Bayer T."/>
            <person name="Micklem G."/>
            <person name="Kim H."/>
            <person name="Bhak J."/>
            <person name="Lajeunesse T.C."/>
            <person name="Voolstra C.R."/>
        </authorList>
    </citation>
    <scope>NUCLEOTIDE SEQUENCE [LARGE SCALE GENOMIC DNA]</scope>
    <source>
        <strain evidence="8 9">CCMP2467</strain>
    </source>
</reference>
<evidence type="ECO:0000313" key="9">
    <source>
        <dbReference type="Proteomes" id="UP000186817"/>
    </source>
</evidence>
<comment type="caution">
    <text evidence="8">The sequence shown here is derived from an EMBL/GenBank/DDBJ whole genome shotgun (WGS) entry which is preliminary data.</text>
</comment>
<keyword evidence="9" id="KW-1185">Reference proteome</keyword>
<organism evidence="8 9">
    <name type="scientific">Symbiodinium microadriaticum</name>
    <name type="common">Dinoflagellate</name>
    <name type="synonym">Zooxanthella microadriatica</name>
    <dbReference type="NCBI Taxonomy" id="2951"/>
    <lineage>
        <taxon>Eukaryota</taxon>
        <taxon>Sar</taxon>
        <taxon>Alveolata</taxon>
        <taxon>Dinophyceae</taxon>
        <taxon>Suessiales</taxon>
        <taxon>Symbiodiniaceae</taxon>
        <taxon>Symbiodinium</taxon>
    </lineage>
</organism>
<evidence type="ECO:0000256" key="1">
    <source>
        <dbReference type="ARBA" id="ARBA00005080"/>
    </source>
</evidence>
<evidence type="ECO:0000256" key="3">
    <source>
        <dbReference type="ARBA" id="ARBA00012715"/>
    </source>
</evidence>
<dbReference type="Proteomes" id="UP000186817">
    <property type="component" value="Unassembled WGS sequence"/>
</dbReference>
<dbReference type="GO" id="GO:0005525">
    <property type="term" value="F:GTP binding"/>
    <property type="evidence" value="ECO:0007669"/>
    <property type="project" value="TreeGrafter"/>
</dbReference>
<dbReference type="GO" id="GO:0003934">
    <property type="term" value="F:GTP cyclohydrolase I activity"/>
    <property type="evidence" value="ECO:0007669"/>
    <property type="project" value="UniProtKB-EC"/>
</dbReference>
<protein>
    <recommendedName>
        <fullName evidence="4">GTP cyclohydrolase 1</fullName>
        <ecNumber evidence="3">3.5.4.16</ecNumber>
    </recommendedName>
    <alternativeName>
        <fullName evidence="6">GTP cyclohydrolase I</fullName>
    </alternativeName>
</protein>
<dbReference type="EC" id="3.5.4.16" evidence="3"/>
<evidence type="ECO:0000313" key="8">
    <source>
        <dbReference type="EMBL" id="OLP91129.1"/>
    </source>
</evidence>
<dbReference type="PROSITE" id="PS00860">
    <property type="entry name" value="GTP_CYCLOHYDROL_1_2"/>
    <property type="match status" value="1"/>
</dbReference>
<dbReference type="InterPro" id="IPR018234">
    <property type="entry name" value="GTP_CycHdrlase_I_CS"/>
</dbReference>
<sequence>MKLRFRAFADCLKNRKLCESGRLSRLRVVFARRLQLQERLTHQFVDAVFELLSPKAVAVSLEATHACMSHRGASVPSSTRTIALRGPQKDDPALKEQLLLGVGRGGAVAARL</sequence>